<feature type="compositionally biased region" description="Polar residues" evidence="1">
    <location>
        <begin position="47"/>
        <end position="68"/>
    </location>
</feature>
<dbReference type="Proteomes" id="UP000827721">
    <property type="component" value="Unassembled WGS sequence"/>
</dbReference>
<sequence length="256" mass="28156">MASQVGSLIQDQNLNVHFTGASAGGKTNVSKAPRKGALSGRKPLGDLSNSVKPMPNQSLKKQNSSIYSFTDKETGASKITFDGGKKKSFNKAPEKQQTSARKALSDISNSRKQQLHEAPKKNLNTKVGIVADEHLDAIAEEGFLHNHDECIKAQTKAMDIDAFLKTVGLNIGFPKNSVSSSQMAPPMFGELKPASPLRDMELEEMADPLFEDRSPWKHEDFSDLDSPPPCRSPKLPNYSMLWKDNEDINFMLIQSP</sequence>
<feature type="compositionally biased region" description="Polar residues" evidence="1">
    <location>
        <begin position="1"/>
        <end position="16"/>
    </location>
</feature>
<evidence type="ECO:0000313" key="2">
    <source>
        <dbReference type="EMBL" id="KAH7557676.1"/>
    </source>
</evidence>
<feature type="compositionally biased region" description="Polar residues" evidence="1">
    <location>
        <begin position="95"/>
        <end position="112"/>
    </location>
</feature>
<comment type="caution">
    <text evidence="2">The sequence shown here is derived from an EMBL/GenBank/DDBJ whole genome shotgun (WGS) entry which is preliminary data.</text>
</comment>
<organism evidence="2 3">
    <name type="scientific">Xanthoceras sorbifolium</name>
    <dbReference type="NCBI Taxonomy" id="99658"/>
    <lineage>
        <taxon>Eukaryota</taxon>
        <taxon>Viridiplantae</taxon>
        <taxon>Streptophyta</taxon>
        <taxon>Embryophyta</taxon>
        <taxon>Tracheophyta</taxon>
        <taxon>Spermatophyta</taxon>
        <taxon>Magnoliopsida</taxon>
        <taxon>eudicotyledons</taxon>
        <taxon>Gunneridae</taxon>
        <taxon>Pentapetalae</taxon>
        <taxon>rosids</taxon>
        <taxon>malvids</taxon>
        <taxon>Sapindales</taxon>
        <taxon>Sapindaceae</taxon>
        <taxon>Xanthoceroideae</taxon>
        <taxon>Xanthoceras</taxon>
    </lineage>
</organism>
<protein>
    <submittedName>
        <fullName evidence="2">Uncharacterized protein</fullName>
    </submittedName>
</protein>
<name>A0ABQ8HGD8_9ROSI</name>
<gene>
    <name evidence="2" type="ORF">JRO89_XS11G0200200</name>
</gene>
<evidence type="ECO:0000313" key="3">
    <source>
        <dbReference type="Proteomes" id="UP000827721"/>
    </source>
</evidence>
<evidence type="ECO:0000256" key="1">
    <source>
        <dbReference type="SAM" id="MobiDB-lite"/>
    </source>
</evidence>
<dbReference type="PANTHER" id="PTHR35125">
    <property type="entry name" value="NEURON NAVIGATOR 1-LIKE-RELATED"/>
    <property type="match status" value="1"/>
</dbReference>
<dbReference type="PANTHER" id="PTHR35125:SF2">
    <property type="entry name" value="PROTEIN PATRONUS 2-LIKE"/>
    <property type="match status" value="1"/>
</dbReference>
<reference evidence="2 3" key="1">
    <citation type="submission" date="2021-02" db="EMBL/GenBank/DDBJ databases">
        <title>Plant Genome Project.</title>
        <authorList>
            <person name="Zhang R.-G."/>
        </authorList>
    </citation>
    <scope>NUCLEOTIDE SEQUENCE [LARGE SCALE GENOMIC DNA]</scope>
    <source>
        <tissue evidence="2">Leaves</tissue>
    </source>
</reference>
<keyword evidence="3" id="KW-1185">Reference proteome</keyword>
<feature type="region of interest" description="Disordered" evidence="1">
    <location>
        <begin position="1"/>
        <end position="121"/>
    </location>
</feature>
<accession>A0ABQ8HGD8</accession>
<dbReference type="InterPro" id="IPR039326">
    <property type="entry name" value="Patronus"/>
</dbReference>
<dbReference type="EMBL" id="JAFEMO010000011">
    <property type="protein sequence ID" value="KAH7557676.1"/>
    <property type="molecule type" value="Genomic_DNA"/>
</dbReference>
<proteinExistence type="predicted"/>